<dbReference type="InterPro" id="IPR040206">
    <property type="entry name" value="Zds1/2"/>
</dbReference>
<evidence type="ECO:0000313" key="3">
    <source>
        <dbReference type="EMBL" id="AMD20308.1"/>
    </source>
</evidence>
<feature type="compositionally biased region" description="Polar residues" evidence="1">
    <location>
        <begin position="615"/>
        <end position="625"/>
    </location>
</feature>
<feature type="compositionally biased region" description="Polar residues" evidence="1">
    <location>
        <begin position="717"/>
        <end position="733"/>
    </location>
</feature>
<dbReference type="RefSeq" id="XP_017987304.1">
    <property type="nucleotide sequence ID" value="XM_018132118.1"/>
</dbReference>
<dbReference type="GeneID" id="28723549"/>
<dbReference type="GO" id="GO:0030010">
    <property type="term" value="P:establishment of cell polarity"/>
    <property type="evidence" value="ECO:0007669"/>
    <property type="project" value="TreeGrafter"/>
</dbReference>
<keyword evidence="4" id="KW-1185">Reference proteome</keyword>
<dbReference type="InterPro" id="IPR013941">
    <property type="entry name" value="ZDS1_C"/>
</dbReference>
<dbReference type="GO" id="GO:0005737">
    <property type="term" value="C:cytoplasm"/>
    <property type="evidence" value="ECO:0007669"/>
    <property type="project" value="TreeGrafter"/>
</dbReference>
<feature type="region of interest" description="Disordered" evidence="1">
    <location>
        <begin position="468"/>
        <end position="649"/>
    </location>
</feature>
<gene>
    <name evidence="3" type="ORF">AW171_hschr42195</name>
</gene>
<accession>A0A109UYZ0</accession>
<feature type="compositionally biased region" description="Basic and acidic residues" evidence="1">
    <location>
        <begin position="28"/>
        <end position="37"/>
    </location>
</feature>
<feature type="compositionally biased region" description="Polar residues" evidence="1">
    <location>
        <begin position="372"/>
        <end position="381"/>
    </location>
</feature>
<dbReference type="GO" id="GO:0010971">
    <property type="term" value="P:positive regulation of G2/M transition of mitotic cell cycle"/>
    <property type="evidence" value="ECO:0007669"/>
    <property type="project" value="TreeGrafter"/>
</dbReference>
<feature type="region of interest" description="Disordered" evidence="1">
    <location>
        <begin position="1"/>
        <end position="63"/>
    </location>
</feature>
<feature type="region of interest" description="Disordered" evidence="1">
    <location>
        <begin position="670"/>
        <end position="748"/>
    </location>
</feature>
<dbReference type="Proteomes" id="UP000243052">
    <property type="component" value="Chromosome iv"/>
</dbReference>
<feature type="region of interest" description="Disordered" evidence="1">
    <location>
        <begin position="243"/>
        <end position="315"/>
    </location>
</feature>
<feature type="compositionally biased region" description="Low complexity" evidence="1">
    <location>
        <begin position="497"/>
        <end position="513"/>
    </location>
</feature>
<feature type="compositionally biased region" description="Basic and acidic residues" evidence="1">
    <location>
        <begin position="541"/>
        <end position="551"/>
    </location>
</feature>
<feature type="compositionally biased region" description="Low complexity" evidence="1">
    <location>
        <begin position="42"/>
        <end position="52"/>
    </location>
</feature>
<dbReference type="SMART" id="SM01327">
    <property type="entry name" value="Zds_C"/>
    <property type="match status" value="1"/>
</dbReference>
<feature type="compositionally biased region" description="Polar residues" evidence="1">
    <location>
        <begin position="395"/>
        <end position="412"/>
    </location>
</feature>
<reference evidence="3 4" key="1">
    <citation type="submission" date="2016-01" db="EMBL/GenBank/DDBJ databases">
        <title>Genome sequence of the yeast Holleya sinecauda.</title>
        <authorList>
            <person name="Dietrich F.S."/>
        </authorList>
    </citation>
    <scope>NUCLEOTIDE SEQUENCE [LARGE SCALE GENOMIC DNA]</scope>
    <source>
        <strain evidence="3 4">ATCC 58844</strain>
    </source>
</reference>
<feature type="compositionally biased region" description="Basic and acidic residues" evidence="1">
    <location>
        <begin position="189"/>
        <end position="199"/>
    </location>
</feature>
<dbReference type="PANTHER" id="PTHR28089:SF1">
    <property type="entry name" value="PROTEIN ZDS1-RELATED"/>
    <property type="match status" value="1"/>
</dbReference>
<feature type="compositionally biased region" description="Basic residues" evidence="1">
    <location>
        <begin position="691"/>
        <end position="706"/>
    </location>
</feature>
<organism evidence="3 4">
    <name type="scientific">Eremothecium sinecaudum</name>
    <dbReference type="NCBI Taxonomy" id="45286"/>
    <lineage>
        <taxon>Eukaryota</taxon>
        <taxon>Fungi</taxon>
        <taxon>Dikarya</taxon>
        <taxon>Ascomycota</taxon>
        <taxon>Saccharomycotina</taxon>
        <taxon>Saccharomycetes</taxon>
        <taxon>Saccharomycetales</taxon>
        <taxon>Saccharomycetaceae</taxon>
        <taxon>Eremothecium</taxon>
    </lineage>
</organism>
<feature type="compositionally biased region" description="Polar residues" evidence="1">
    <location>
        <begin position="486"/>
        <end position="496"/>
    </location>
</feature>
<feature type="region of interest" description="Disordered" evidence="1">
    <location>
        <begin position="357"/>
        <end position="424"/>
    </location>
</feature>
<feature type="domain" description="Protein Zds1 C-terminal" evidence="2">
    <location>
        <begin position="839"/>
        <end position="891"/>
    </location>
</feature>
<evidence type="ECO:0000259" key="2">
    <source>
        <dbReference type="SMART" id="SM01327"/>
    </source>
</evidence>
<evidence type="ECO:0000256" key="1">
    <source>
        <dbReference type="SAM" id="MobiDB-lite"/>
    </source>
</evidence>
<feature type="compositionally biased region" description="Basic and acidic residues" evidence="1">
    <location>
        <begin position="357"/>
        <end position="367"/>
    </location>
</feature>
<feature type="region of interest" description="Disordered" evidence="1">
    <location>
        <begin position="102"/>
        <end position="199"/>
    </location>
</feature>
<proteinExistence type="predicted"/>
<dbReference type="EMBL" id="CP014244">
    <property type="protein sequence ID" value="AMD20308.1"/>
    <property type="molecule type" value="Genomic_DNA"/>
</dbReference>
<dbReference type="Pfam" id="PF08632">
    <property type="entry name" value="Zds_C"/>
    <property type="match status" value="1"/>
</dbReference>
<evidence type="ECO:0000313" key="4">
    <source>
        <dbReference type="Proteomes" id="UP000243052"/>
    </source>
</evidence>
<dbReference type="PANTHER" id="PTHR28089">
    <property type="entry name" value="PROTEIN ZDS1-RELATED"/>
    <property type="match status" value="1"/>
</dbReference>
<feature type="compositionally biased region" description="Polar residues" evidence="1">
    <location>
        <begin position="523"/>
        <end position="535"/>
    </location>
</feature>
<dbReference type="OrthoDB" id="5589766at2759"/>
<feature type="compositionally biased region" description="Low complexity" evidence="1">
    <location>
        <begin position="107"/>
        <end position="121"/>
    </location>
</feature>
<feature type="compositionally biased region" description="Polar residues" evidence="1">
    <location>
        <begin position="123"/>
        <end position="134"/>
    </location>
</feature>
<dbReference type="AlphaFoldDB" id="A0A109UYZ0"/>
<feature type="compositionally biased region" description="Basic and acidic residues" evidence="1">
    <location>
        <begin position="146"/>
        <end position="157"/>
    </location>
</feature>
<feature type="compositionally biased region" description="Polar residues" evidence="1">
    <location>
        <begin position="555"/>
        <end position="572"/>
    </location>
</feature>
<name>A0A109UYZ0_9SACH</name>
<sequence>MDRKAPTGSAHGISMSEEEYQKIQQNERQSRGQRNEEQSNDSAASKRNSGSSKSKEKRKSEVMIAAQSLDHELQNVKNLKRLSIGSMDLLVDPEMEFRVQATPPATSNSSSCPSEEVSGVETLDSNVENANNAQGEEADNSYSIGDENREDYMKTFDSDEQPEGSDVLSCALKRSSSTVRKGVLPSNRSKLEKPKKAKYEAGLDGIEPISKNLLWVRADQHPNVKPENYLELVNDTLNNLQLDGLQGRNGRDSIAQSSNSRGLSKSPDHNNGDSLVKRPSRLRKSYTEGEGLQAYNYSEQSEEEDSPKRPNSTSSLKEITEELTRISNNAGLTDSDAITLARTLSIGTSTIENSLKHSAADSNSKNDEDNEFASNIVTKNGLTIPPRSSLRRSKFNTYRMRSNRGTKFSRNSPAAAANKDKNVDQELAEAGKKNIVKEVKISRSHESLASLTSQTSINDIYDHYNTTDTERYSTDSSSPGCKFGSQVESPEQVSGLSGQSDVSLSPLSSTSSTDLHDKLLPGSSASQQTSVRSNPPQTPPKDYKRIIDRKKPNWNWLSTYSPNSSDADPTNTSEEDSFSVETSISEDFAAIPVSTPKSSELVTRKVNHSRHRHQNPYNEQTSTDQAKPHTHEPIEQDSAPVPRHSSLKRKEKLEKQFMKIFKKKTVNFSSEELSNPTPTDGEVTAKGNRDTKKKSSNKKDTKRKSIRLSNFRGDSKSPANSRKQTTAPTSPVITKQDEITSDPTKSLKPAVNVTSSKLVQLPEPAEDVPAEINPAPVQEKEPMELYSNQNNLLPGRQAEVENSLPPRKLTFDDAVRPEHPNAPMKFTPSAFGFPLPPLTASTVIMFDHRLPIFVERAIYRLSHLKLSDPKRELRQQVLLSNFMYSYLNLVNHSLYLQQVEEENSMVGVPDA</sequence>
<dbReference type="STRING" id="45286.A0A109UYZ0"/>
<feature type="compositionally biased region" description="Polar residues" evidence="1">
    <location>
        <begin position="254"/>
        <end position="263"/>
    </location>
</feature>
<feature type="compositionally biased region" description="Basic residues" evidence="1">
    <location>
        <begin position="605"/>
        <end position="614"/>
    </location>
</feature>
<protein>
    <submittedName>
        <fullName evidence="3">HDL436Wp</fullName>
    </submittedName>
</protein>